<gene>
    <name evidence="4" type="ORF">C7B46_05110</name>
</gene>
<keyword evidence="1 4" id="KW-0223">Dioxygenase</keyword>
<dbReference type="PANTHER" id="PTHR41517">
    <property type="entry name" value="1,2-DIOXYGENASE PROTEIN-RELATED"/>
    <property type="match status" value="1"/>
</dbReference>
<proteinExistence type="predicted"/>
<reference evidence="4 5" key="1">
    <citation type="journal article" date="2014" name="BMC Genomics">
        <title>Comparison of environmental and isolate Sulfobacillus genomes reveals diverse carbon, sulfur, nitrogen, and hydrogen metabolisms.</title>
        <authorList>
            <person name="Justice N.B."/>
            <person name="Norman A."/>
            <person name="Brown C.T."/>
            <person name="Singh A."/>
            <person name="Thomas B.C."/>
            <person name="Banfield J.F."/>
        </authorList>
    </citation>
    <scope>NUCLEOTIDE SEQUENCE [LARGE SCALE GENOMIC DNA]</scope>
    <source>
        <strain evidence="4">AMDSBA4</strain>
    </source>
</reference>
<dbReference type="PANTHER" id="PTHR41517:SF1">
    <property type="entry name" value="CUPIN"/>
    <property type="match status" value="1"/>
</dbReference>
<comment type="caution">
    <text evidence="4">The sequence shown here is derived from an EMBL/GenBank/DDBJ whole genome shotgun (WGS) entry which is preliminary data.</text>
</comment>
<dbReference type="InterPro" id="IPR014710">
    <property type="entry name" value="RmlC-like_jellyroll"/>
</dbReference>
<feature type="domain" description="Cupin type-2" evidence="3">
    <location>
        <begin position="85"/>
        <end position="152"/>
    </location>
</feature>
<accession>A0A2T2XJ23</accession>
<dbReference type="InterPro" id="IPR013096">
    <property type="entry name" value="Cupin_2"/>
</dbReference>
<evidence type="ECO:0000256" key="1">
    <source>
        <dbReference type="ARBA" id="ARBA00022964"/>
    </source>
</evidence>
<dbReference type="AlphaFoldDB" id="A0A2T2XJ23"/>
<name>A0A2T2XJ23_9FIRM</name>
<evidence type="ECO:0000313" key="4">
    <source>
        <dbReference type="EMBL" id="PSR34511.1"/>
    </source>
</evidence>
<evidence type="ECO:0000313" key="5">
    <source>
        <dbReference type="Proteomes" id="UP000242972"/>
    </source>
</evidence>
<dbReference type="Pfam" id="PF07883">
    <property type="entry name" value="Cupin_2"/>
    <property type="match status" value="2"/>
</dbReference>
<dbReference type="InterPro" id="IPR047183">
    <property type="entry name" value="GDO-like"/>
</dbReference>
<dbReference type="EMBL" id="PXYW01000008">
    <property type="protein sequence ID" value="PSR34511.1"/>
    <property type="molecule type" value="Genomic_DNA"/>
</dbReference>
<dbReference type="InterPro" id="IPR011051">
    <property type="entry name" value="RmlC_Cupin_sf"/>
</dbReference>
<evidence type="ECO:0000259" key="3">
    <source>
        <dbReference type="Pfam" id="PF07883"/>
    </source>
</evidence>
<feature type="domain" description="Cupin type-2" evidence="3">
    <location>
        <begin position="256"/>
        <end position="319"/>
    </location>
</feature>
<sequence length="340" mass="38184">MTTDPYQAIKKLGAAPLWQYYGNLFPAEPQSAAVPYVWRYQDLRPYMLHFAEVLSLQEAERRVLMLVNPGLQEPPATVNSLYAGIQIILPGETAQAHRHTASAFRFIIEGQGAYTTVNGERVDMHPGDLLLTPGWHWHDHSHEGTGPMMWLDGLDYPLVNKLEAGFFELLGQRMQESTIPDNFSSRKFIHGRLSPRWETPGGAHSPIGNYPWKETELAFSEIGDDAEGSQTEGIILEYTNPWTGGPVMPTMSCRVSRLRPGFQGIPHKHTASTIYHVIRGQGASIVNGDRLSWGEHDTFCVPGWAQYEHVNLSTNQDAILFSYSDEPVMRALGLYREVSH</sequence>
<organism evidence="4 5">
    <name type="scientific">Sulfobacillus benefaciens</name>
    <dbReference type="NCBI Taxonomy" id="453960"/>
    <lineage>
        <taxon>Bacteria</taxon>
        <taxon>Bacillati</taxon>
        <taxon>Bacillota</taxon>
        <taxon>Clostridia</taxon>
        <taxon>Eubacteriales</taxon>
        <taxon>Clostridiales Family XVII. Incertae Sedis</taxon>
        <taxon>Sulfobacillus</taxon>
    </lineage>
</organism>
<evidence type="ECO:0000256" key="2">
    <source>
        <dbReference type="ARBA" id="ARBA00023002"/>
    </source>
</evidence>
<protein>
    <submittedName>
        <fullName evidence="4">Gentisate 1,2-dioxygenase</fullName>
    </submittedName>
</protein>
<dbReference type="CDD" id="cd06992">
    <property type="entry name" value="cupin_GDO-like_C"/>
    <property type="match status" value="1"/>
</dbReference>
<dbReference type="CDD" id="cd02216">
    <property type="entry name" value="cupin_GDO-like_N"/>
    <property type="match status" value="1"/>
</dbReference>
<dbReference type="GO" id="GO:0051213">
    <property type="term" value="F:dioxygenase activity"/>
    <property type="evidence" value="ECO:0007669"/>
    <property type="project" value="UniProtKB-KW"/>
</dbReference>
<dbReference type="SUPFAM" id="SSF51182">
    <property type="entry name" value="RmlC-like cupins"/>
    <property type="match status" value="1"/>
</dbReference>
<keyword evidence="2" id="KW-0560">Oxidoreductase</keyword>
<dbReference type="Gene3D" id="2.60.120.10">
    <property type="entry name" value="Jelly Rolls"/>
    <property type="match status" value="1"/>
</dbReference>
<dbReference type="Proteomes" id="UP000242972">
    <property type="component" value="Unassembled WGS sequence"/>
</dbReference>